<organism evidence="2 3">
    <name type="scientific">Aegilops tauschii subsp. strangulata</name>
    <name type="common">Goatgrass</name>
    <dbReference type="NCBI Taxonomy" id="200361"/>
    <lineage>
        <taxon>Eukaryota</taxon>
        <taxon>Viridiplantae</taxon>
        <taxon>Streptophyta</taxon>
        <taxon>Embryophyta</taxon>
        <taxon>Tracheophyta</taxon>
        <taxon>Spermatophyta</taxon>
        <taxon>Magnoliopsida</taxon>
        <taxon>Liliopsida</taxon>
        <taxon>Poales</taxon>
        <taxon>Poaceae</taxon>
        <taxon>BOP clade</taxon>
        <taxon>Pooideae</taxon>
        <taxon>Triticodae</taxon>
        <taxon>Triticeae</taxon>
        <taxon>Triticinae</taxon>
        <taxon>Aegilops</taxon>
    </lineage>
</organism>
<accession>A0A453FY97</accession>
<keyword evidence="1" id="KW-0472">Membrane</keyword>
<dbReference type="Gramene" id="AET3Gv20824400.4">
    <property type="protein sequence ID" value="AET3Gv20824400.4"/>
    <property type="gene ID" value="AET3Gv20824400"/>
</dbReference>
<evidence type="ECO:0000313" key="2">
    <source>
        <dbReference type="EnsemblPlants" id="AET3Gv20824400.4"/>
    </source>
</evidence>
<keyword evidence="1" id="KW-1133">Transmembrane helix</keyword>
<reference evidence="3" key="1">
    <citation type="journal article" date="2014" name="Science">
        <title>Ancient hybridizations among the ancestral genomes of bread wheat.</title>
        <authorList>
            <consortium name="International Wheat Genome Sequencing Consortium,"/>
            <person name="Marcussen T."/>
            <person name="Sandve S.R."/>
            <person name="Heier L."/>
            <person name="Spannagl M."/>
            <person name="Pfeifer M."/>
            <person name="Jakobsen K.S."/>
            <person name="Wulff B.B."/>
            <person name="Steuernagel B."/>
            <person name="Mayer K.F."/>
            <person name="Olsen O.A."/>
        </authorList>
    </citation>
    <scope>NUCLEOTIDE SEQUENCE [LARGE SCALE GENOMIC DNA]</scope>
    <source>
        <strain evidence="3">cv. AL8/78</strain>
    </source>
</reference>
<proteinExistence type="predicted"/>
<keyword evidence="3" id="KW-1185">Reference proteome</keyword>
<reference evidence="2" key="5">
    <citation type="journal article" date="2021" name="G3 (Bethesda)">
        <title>Aegilops tauschii genome assembly Aet v5.0 features greater sequence contiguity and improved annotation.</title>
        <authorList>
            <person name="Wang L."/>
            <person name="Zhu T."/>
            <person name="Rodriguez J.C."/>
            <person name="Deal K.R."/>
            <person name="Dubcovsky J."/>
            <person name="McGuire P.E."/>
            <person name="Lux T."/>
            <person name="Spannagl M."/>
            <person name="Mayer K.F.X."/>
            <person name="Baldrich P."/>
            <person name="Meyers B.C."/>
            <person name="Huo N."/>
            <person name="Gu Y.Q."/>
            <person name="Zhou H."/>
            <person name="Devos K.M."/>
            <person name="Bennetzen J.L."/>
            <person name="Unver T."/>
            <person name="Budak H."/>
            <person name="Gulick P.J."/>
            <person name="Galiba G."/>
            <person name="Kalapos B."/>
            <person name="Nelson D.R."/>
            <person name="Li P."/>
            <person name="You F.M."/>
            <person name="Luo M.C."/>
            <person name="Dvorak J."/>
        </authorList>
    </citation>
    <scope>NUCLEOTIDE SEQUENCE [LARGE SCALE GENOMIC DNA]</scope>
    <source>
        <strain evidence="2">cv. AL8/78</strain>
    </source>
</reference>
<reference evidence="3" key="2">
    <citation type="journal article" date="2017" name="Nat. Plants">
        <title>The Aegilops tauschii genome reveals multiple impacts of transposons.</title>
        <authorList>
            <person name="Zhao G."/>
            <person name="Zou C."/>
            <person name="Li K."/>
            <person name="Wang K."/>
            <person name="Li T."/>
            <person name="Gao L."/>
            <person name="Zhang X."/>
            <person name="Wang H."/>
            <person name="Yang Z."/>
            <person name="Liu X."/>
            <person name="Jiang W."/>
            <person name="Mao L."/>
            <person name="Kong X."/>
            <person name="Jiao Y."/>
            <person name="Jia J."/>
        </authorList>
    </citation>
    <scope>NUCLEOTIDE SEQUENCE [LARGE SCALE GENOMIC DNA]</scope>
    <source>
        <strain evidence="3">cv. AL8/78</strain>
    </source>
</reference>
<feature type="transmembrane region" description="Helical" evidence="1">
    <location>
        <begin position="53"/>
        <end position="74"/>
    </location>
</feature>
<reference evidence="2" key="4">
    <citation type="submission" date="2019-03" db="UniProtKB">
        <authorList>
            <consortium name="EnsemblPlants"/>
        </authorList>
    </citation>
    <scope>IDENTIFICATION</scope>
</reference>
<name>A0A453FY97_AEGTS</name>
<reference evidence="2" key="3">
    <citation type="journal article" date="2017" name="Nature">
        <title>Genome sequence of the progenitor of the wheat D genome Aegilops tauschii.</title>
        <authorList>
            <person name="Luo M.C."/>
            <person name="Gu Y.Q."/>
            <person name="Puiu D."/>
            <person name="Wang H."/>
            <person name="Twardziok S.O."/>
            <person name="Deal K.R."/>
            <person name="Huo N."/>
            <person name="Zhu T."/>
            <person name="Wang L."/>
            <person name="Wang Y."/>
            <person name="McGuire P.E."/>
            <person name="Liu S."/>
            <person name="Long H."/>
            <person name="Ramasamy R.K."/>
            <person name="Rodriguez J.C."/>
            <person name="Van S.L."/>
            <person name="Yuan L."/>
            <person name="Wang Z."/>
            <person name="Xia Z."/>
            <person name="Xiao L."/>
            <person name="Anderson O.D."/>
            <person name="Ouyang S."/>
            <person name="Liang Y."/>
            <person name="Zimin A.V."/>
            <person name="Pertea G."/>
            <person name="Qi P."/>
            <person name="Bennetzen J.L."/>
            <person name="Dai X."/>
            <person name="Dawson M.W."/>
            <person name="Muller H.G."/>
            <person name="Kugler K."/>
            <person name="Rivarola-Duarte L."/>
            <person name="Spannagl M."/>
            <person name="Mayer K.F.X."/>
            <person name="Lu F.H."/>
            <person name="Bevan M.W."/>
            <person name="Leroy P."/>
            <person name="Li P."/>
            <person name="You F.M."/>
            <person name="Sun Q."/>
            <person name="Liu Z."/>
            <person name="Lyons E."/>
            <person name="Wicker T."/>
            <person name="Salzberg S.L."/>
            <person name="Devos K.M."/>
            <person name="Dvorak J."/>
        </authorList>
    </citation>
    <scope>NUCLEOTIDE SEQUENCE [LARGE SCALE GENOMIC DNA]</scope>
    <source>
        <strain evidence="2">cv. AL8/78</strain>
    </source>
</reference>
<evidence type="ECO:0000313" key="3">
    <source>
        <dbReference type="Proteomes" id="UP000015105"/>
    </source>
</evidence>
<dbReference type="EnsemblPlants" id="AET3Gv20824400.4">
    <property type="protein sequence ID" value="AET3Gv20824400.4"/>
    <property type="gene ID" value="AET3Gv20824400"/>
</dbReference>
<dbReference type="Proteomes" id="UP000015105">
    <property type="component" value="Chromosome 3D"/>
</dbReference>
<sequence>MFSEAMSGWTRRLIVKPCGTSHLLCSLHLWLVVQVVVVCIYSDLKANWVTVRFSIVMGGGSISPHMVLVSRFFLGAKWGGGLF</sequence>
<evidence type="ECO:0000256" key="1">
    <source>
        <dbReference type="SAM" id="Phobius"/>
    </source>
</evidence>
<feature type="transmembrane region" description="Helical" evidence="1">
    <location>
        <begin position="20"/>
        <end position="41"/>
    </location>
</feature>
<keyword evidence="1" id="KW-0812">Transmembrane</keyword>
<dbReference type="AlphaFoldDB" id="A0A453FY97"/>
<protein>
    <submittedName>
        <fullName evidence="2">Uncharacterized protein</fullName>
    </submittedName>
</protein>